<evidence type="ECO:0000313" key="8">
    <source>
        <dbReference type="EMBL" id="KAG0648830.1"/>
    </source>
</evidence>
<dbReference type="InterPro" id="IPR012677">
    <property type="entry name" value="Nucleotide-bd_a/b_plait_sf"/>
</dbReference>
<dbReference type="Pfam" id="PF12220">
    <property type="entry name" value="U1snRNP70_N"/>
    <property type="match status" value="1"/>
</dbReference>
<comment type="subcellular location">
    <subcellularLocation>
        <location evidence="1">Nucleus</location>
    </subcellularLocation>
</comment>
<feature type="region of interest" description="Disordered" evidence="6">
    <location>
        <begin position="258"/>
        <end position="438"/>
    </location>
</feature>
<dbReference type="EMBL" id="VNKQ01000009">
    <property type="protein sequence ID" value="KAG0648830.1"/>
    <property type="molecule type" value="Genomic_DNA"/>
</dbReference>
<dbReference type="SMART" id="SM00360">
    <property type="entry name" value="RRM"/>
    <property type="match status" value="1"/>
</dbReference>
<evidence type="ECO:0000256" key="1">
    <source>
        <dbReference type="ARBA" id="ARBA00004123"/>
    </source>
</evidence>
<feature type="compositionally biased region" description="Basic and acidic residues" evidence="6">
    <location>
        <begin position="391"/>
        <end position="404"/>
    </location>
</feature>
<evidence type="ECO:0000256" key="3">
    <source>
        <dbReference type="ARBA" id="ARBA00023242"/>
    </source>
</evidence>
<dbReference type="InterPro" id="IPR051183">
    <property type="entry name" value="U1_U11-U12_snRNP_70-35kDa"/>
</dbReference>
<feature type="compositionally biased region" description="Basic and acidic residues" evidence="6">
    <location>
        <begin position="429"/>
        <end position="438"/>
    </location>
</feature>
<dbReference type="CDD" id="cd12236">
    <property type="entry name" value="RRM_snRNP70"/>
    <property type="match status" value="1"/>
</dbReference>
<dbReference type="PANTHER" id="PTHR13952">
    <property type="entry name" value="U1 SMALL NUCLEAR RIBONUCLEOPROTEIN 70 KD"/>
    <property type="match status" value="1"/>
</dbReference>
<dbReference type="Pfam" id="PF00076">
    <property type="entry name" value="RRM_1"/>
    <property type="match status" value="1"/>
</dbReference>
<comment type="caution">
    <text evidence="8">The sequence shown here is derived from an EMBL/GenBank/DDBJ whole genome shotgun (WGS) entry which is preliminary data.</text>
</comment>
<keyword evidence="2 5" id="KW-0694">RNA-binding</keyword>
<organism evidence="8 9">
    <name type="scientific">Hyphodiscus hymeniophilus</name>
    <dbReference type="NCBI Taxonomy" id="353542"/>
    <lineage>
        <taxon>Eukaryota</taxon>
        <taxon>Fungi</taxon>
        <taxon>Dikarya</taxon>
        <taxon>Ascomycota</taxon>
        <taxon>Pezizomycotina</taxon>
        <taxon>Leotiomycetes</taxon>
        <taxon>Helotiales</taxon>
        <taxon>Hyphodiscaceae</taxon>
        <taxon>Hyphodiscus</taxon>
    </lineage>
</organism>
<evidence type="ECO:0000259" key="7">
    <source>
        <dbReference type="PROSITE" id="PS50102"/>
    </source>
</evidence>
<feature type="compositionally biased region" description="Basic and acidic residues" evidence="6">
    <location>
        <begin position="410"/>
        <end position="421"/>
    </location>
</feature>
<reference evidence="8" key="1">
    <citation type="submission" date="2019-07" db="EMBL/GenBank/DDBJ databases">
        <title>Hyphodiscus hymeniophilus genome sequencing and assembly.</title>
        <authorList>
            <person name="Kramer G."/>
            <person name="Nodwell J."/>
        </authorList>
    </citation>
    <scope>NUCLEOTIDE SEQUENCE</scope>
    <source>
        <strain evidence="8">ATCC 34498</strain>
    </source>
</reference>
<dbReference type="InterPro" id="IPR000504">
    <property type="entry name" value="RRM_dom"/>
</dbReference>
<sequence length="438" mass="47667">MTDKLPPNLLALFAPRPPLRWVPPSDHAPEERKTAAIGGIGAFLPQLQEYKETDKYAPTESWLQKQDRIKLEKKQRQRKLLEEGPTSCEGDPICSSPFIITSPTSGRSVPCSARFADELCPIDKPQEDPNIRGDAFKTLIVARLSYEATEQDLESEFGRFGPIERIRIVTDTHQDEKPNKKKKKHRGYAFVVYEREKDMRAALENCDGLRIKDRRIKLDVERGRTVKGWKPRRFGGGIGGRNYTKAVPPRPMGAGGFAPNGPGPQRGGGFRGGFDGGRGRGGFRGGFDRGGYAGGSRGGGIGYQGGQGFQDRGRGGYGGAPTGPRGGGFRGGYGAGSPDRATPGGYDARGGGRSFDDRNGGYRGSNRGYGERDGAPRGGGGNANNEPVGSRPREGGYRDRDGSRDGGYGRPREDDSRKRPYGESNGYDDDARKSQRRY</sequence>
<name>A0A9P6VIZ0_9HELO</name>
<dbReference type="SUPFAM" id="SSF54928">
    <property type="entry name" value="RNA-binding domain, RBD"/>
    <property type="match status" value="1"/>
</dbReference>
<dbReference type="PANTHER" id="PTHR13952:SF5">
    <property type="entry name" value="U1 SMALL NUCLEAR RIBONUCLEOPROTEIN 70 KDA"/>
    <property type="match status" value="1"/>
</dbReference>
<evidence type="ECO:0000256" key="5">
    <source>
        <dbReference type="PROSITE-ProRule" id="PRU00176"/>
    </source>
</evidence>
<dbReference type="FunFam" id="3.30.70.330:FF:000298">
    <property type="entry name" value="U1 small nuclear ribonucleoprotein 70 kDa"/>
    <property type="match status" value="1"/>
</dbReference>
<gene>
    <name evidence="8" type="ORF">D0Z07_4932</name>
</gene>
<dbReference type="GO" id="GO:0005685">
    <property type="term" value="C:U1 snRNP"/>
    <property type="evidence" value="ECO:0007669"/>
    <property type="project" value="TreeGrafter"/>
</dbReference>
<dbReference type="Gene3D" id="3.30.70.330">
    <property type="match status" value="1"/>
</dbReference>
<evidence type="ECO:0000256" key="6">
    <source>
        <dbReference type="SAM" id="MobiDB-lite"/>
    </source>
</evidence>
<feature type="domain" description="RRM" evidence="7">
    <location>
        <begin position="137"/>
        <end position="223"/>
    </location>
</feature>
<dbReference type="GO" id="GO:0003729">
    <property type="term" value="F:mRNA binding"/>
    <property type="evidence" value="ECO:0007669"/>
    <property type="project" value="TreeGrafter"/>
</dbReference>
<dbReference type="OrthoDB" id="4207594at2759"/>
<dbReference type="AlphaFoldDB" id="A0A9P6VIZ0"/>
<dbReference type="PROSITE" id="PS50102">
    <property type="entry name" value="RRM"/>
    <property type="match status" value="1"/>
</dbReference>
<dbReference type="GO" id="GO:0000398">
    <property type="term" value="P:mRNA splicing, via spliceosome"/>
    <property type="evidence" value="ECO:0007669"/>
    <property type="project" value="TreeGrafter"/>
</dbReference>
<protein>
    <submittedName>
        <fullName evidence="8">U1 small nuclear ribonucleoprotein 70 kDa</fullName>
    </submittedName>
</protein>
<dbReference type="InterPro" id="IPR034143">
    <property type="entry name" value="snRNP70_RRM"/>
</dbReference>
<dbReference type="Proteomes" id="UP000785200">
    <property type="component" value="Unassembled WGS sequence"/>
</dbReference>
<accession>A0A9P6VIZ0</accession>
<dbReference type="InterPro" id="IPR022023">
    <property type="entry name" value="U1snRNP70_N"/>
</dbReference>
<keyword evidence="4 8" id="KW-0687">Ribonucleoprotein</keyword>
<evidence type="ECO:0000313" key="9">
    <source>
        <dbReference type="Proteomes" id="UP000785200"/>
    </source>
</evidence>
<dbReference type="GO" id="GO:0071011">
    <property type="term" value="C:precatalytic spliceosome"/>
    <property type="evidence" value="ECO:0007669"/>
    <property type="project" value="TreeGrafter"/>
</dbReference>
<dbReference type="GO" id="GO:0030619">
    <property type="term" value="F:U1 snRNA binding"/>
    <property type="evidence" value="ECO:0007669"/>
    <property type="project" value="InterPro"/>
</dbReference>
<feature type="compositionally biased region" description="Gly residues" evidence="6">
    <location>
        <begin position="315"/>
        <end position="335"/>
    </location>
</feature>
<feature type="compositionally biased region" description="Gly residues" evidence="6">
    <location>
        <begin position="258"/>
        <end position="308"/>
    </location>
</feature>
<keyword evidence="3" id="KW-0539">Nucleus</keyword>
<dbReference type="InterPro" id="IPR035979">
    <property type="entry name" value="RBD_domain_sf"/>
</dbReference>
<evidence type="ECO:0000256" key="2">
    <source>
        <dbReference type="ARBA" id="ARBA00022884"/>
    </source>
</evidence>
<proteinExistence type="predicted"/>
<evidence type="ECO:0000256" key="4">
    <source>
        <dbReference type="ARBA" id="ARBA00023274"/>
    </source>
</evidence>
<keyword evidence="9" id="KW-1185">Reference proteome</keyword>
<dbReference type="GO" id="GO:0071004">
    <property type="term" value="C:U2-type prespliceosome"/>
    <property type="evidence" value="ECO:0007669"/>
    <property type="project" value="TreeGrafter"/>
</dbReference>